<sequence length="41" mass="4859">MHTLSEVKSAKARTLNTVLKDTYDTTRSILYLFKKVFLFMF</sequence>
<reference evidence="1 2" key="1">
    <citation type="submission" date="2018-07" db="EMBL/GenBank/DDBJ databases">
        <title>Leeuwenhoekiella genomics.</title>
        <authorList>
            <person name="Tahon G."/>
            <person name="Willems A."/>
        </authorList>
    </citation>
    <scope>NUCLEOTIDE SEQUENCE [LARGE SCALE GENOMIC DNA]</scope>
    <source>
        <strain evidence="1 2">LMG 22550</strain>
    </source>
</reference>
<accession>A0A4Q0PC90</accession>
<dbReference type="Proteomes" id="UP000289238">
    <property type="component" value="Unassembled WGS sequence"/>
</dbReference>
<proteinExistence type="predicted"/>
<evidence type="ECO:0000313" key="1">
    <source>
        <dbReference type="EMBL" id="RXG24404.1"/>
    </source>
</evidence>
<dbReference type="EMBL" id="QOVM01000001">
    <property type="protein sequence ID" value="RXG24404.1"/>
    <property type="molecule type" value="Genomic_DNA"/>
</dbReference>
<protein>
    <submittedName>
        <fullName evidence="1">Uncharacterized protein</fullName>
    </submittedName>
</protein>
<gene>
    <name evidence="1" type="ORF">DSM00_192</name>
</gene>
<name>A0A4Q0PC90_9FLAO</name>
<organism evidence="1 2">
    <name type="scientific">Leeuwenhoekiella aequorea</name>
    <dbReference type="NCBI Taxonomy" id="283736"/>
    <lineage>
        <taxon>Bacteria</taxon>
        <taxon>Pseudomonadati</taxon>
        <taxon>Bacteroidota</taxon>
        <taxon>Flavobacteriia</taxon>
        <taxon>Flavobacteriales</taxon>
        <taxon>Flavobacteriaceae</taxon>
        <taxon>Leeuwenhoekiella</taxon>
    </lineage>
</organism>
<dbReference type="AlphaFoldDB" id="A0A4Q0PC90"/>
<keyword evidence="2" id="KW-1185">Reference proteome</keyword>
<evidence type="ECO:0000313" key="2">
    <source>
        <dbReference type="Proteomes" id="UP000289238"/>
    </source>
</evidence>
<comment type="caution">
    <text evidence="1">The sequence shown here is derived from an EMBL/GenBank/DDBJ whole genome shotgun (WGS) entry which is preliminary data.</text>
</comment>